<evidence type="ECO:0000313" key="2">
    <source>
        <dbReference type="EMBL" id="WXB77393.1"/>
    </source>
</evidence>
<sequence length="161" mass="16672">MISSPGRREGLLPAVALLLGTLGAGIVGVVVLTERPVEVAIAVDAQNPACAAASGYWPEQVSGEAPRETEPSDHTAIAWGDPAVIARCGMPPLGPTENQCIVVDGIDWVAEDLGDGTRLTTFGREPAIEVLVPEEHGPAPLLLPAFAEAAKQLPTNDYACS</sequence>
<keyword evidence="3" id="KW-1185">Reference proteome</keyword>
<gene>
    <name evidence="2" type="ORF">V1351_04830</name>
</gene>
<keyword evidence="1" id="KW-1133">Transmembrane helix</keyword>
<keyword evidence="1" id="KW-0812">Transmembrane</keyword>
<reference evidence="2 3" key="1">
    <citation type="submission" date="2024-02" db="EMBL/GenBank/DDBJ databases">
        <title>Janibacter sp. nov., isolated from gut of marine sandworm.</title>
        <authorList>
            <person name="Kim B."/>
            <person name="Jun M.O."/>
            <person name="Shin N.-R."/>
        </authorList>
    </citation>
    <scope>NUCLEOTIDE SEQUENCE [LARGE SCALE GENOMIC DNA]</scope>
    <source>
        <strain evidence="2 3">A1S7</strain>
    </source>
</reference>
<evidence type="ECO:0000313" key="3">
    <source>
        <dbReference type="Proteomes" id="UP001382727"/>
    </source>
</evidence>
<evidence type="ECO:0000256" key="1">
    <source>
        <dbReference type="SAM" id="Phobius"/>
    </source>
</evidence>
<accession>A0ABZ2MK53</accession>
<dbReference type="EMBL" id="CP144913">
    <property type="protein sequence ID" value="WXB77393.1"/>
    <property type="molecule type" value="Genomic_DNA"/>
</dbReference>
<organism evidence="2 3">
    <name type="scientific">Janibacter alittae</name>
    <dbReference type="NCBI Taxonomy" id="3115209"/>
    <lineage>
        <taxon>Bacteria</taxon>
        <taxon>Bacillati</taxon>
        <taxon>Actinomycetota</taxon>
        <taxon>Actinomycetes</taxon>
        <taxon>Micrococcales</taxon>
        <taxon>Intrasporangiaceae</taxon>
        <taxon>Janibacter</taxon>
    </lineage>
</organism>
<name>A0ABZ2MK53_9MICO</name>
<dbReference type="Proteomes" id="UP001382727">
    <property type="component" value="Chromosome"/>
</dbReference>
<keyword evidence="1" id="KW-0472">Membrane</keyword>
<protein>
    <submittedName>
        <fullName evidence="2">DUF3515 family protein</fullName>
    </submittedName>
</protein>
<dbReference type="RefSeq" id="WP_338751244.1">
    <property type="nucleotide sequence ID" value="NZ_CP144913.1"/>
</dbReference>
<feature type="transmembrane region" description="Helical" evidence="1">
    <location>
        <begin position="12"/>
        <end position="32"/>
    </location>
</feature>
<dbReference type="InterPro" id="IPR021903">
    <property type="entry name" value="DUF3515"/>
</dbReference>
<dbReference type="Pfam" id="PF12028">
    <property type="entry name" value="DUF3515"/>
    <property type="match status" value="1"/>
</dbReference>
<proteinExistence type="predicted"/>